<evidence type="ECO:0000256" key="2">
    <source>
        <dbReference type="ARBA" id="ARBA00022500"/>
    </source>
</evidence>
<dbReference type="PRINTS" id="PR00260">
    <property type="entry name" value="CHEMTRNSDUCR"/>
</dbReference>
<proteinExistence type="inferred from homology"/>
<comment type="similarity">
    <text evidence="3">Belongs to the methyl-accepting chemotaxis (MCP) protein family.</text>
</comment>
<dbReference type="PROSITE" id="PS50111">
    <property type="entry name" value="CHEMOTAXIS_TRANSDUC_2"/>
    <property type="match status" value="1"/>
</dbReference>
<sequence>MIADNDRRIIYANRAVLEMLRRAETDFQKLMPTFSVTRLIGSSIDQFHKSPTHQSTILASFTTTHRAQIQIGSRIYALSANPVIDENGIRLGSVVEWVDRTTEVAIEKEIESVVEQAVAGNFKERLNEEGKTGFFAKLSQDFNRLMQTSDEGLNELLRVLAALARGDLSQTIDKRYEGTFAELKEASNETVHKLALIVGDVINATNALSNASEQVSATSQALSQAASEQASGVEETSASIEQMATGITQNAENAKVTDAIAATASEEAKEGGEAVRATVLAMQQIASKIGIIDDIAYQTNMLALNAAIEAARAGEHGKGFAVVAAEVRKLAERSQVAAKEIGDLASGSVQTAEHAGKLIEQIVPGISKTSDLVQEIAAASHEQSAGVGQINHAMNQMSQITQQNASSSEQLAATAEEMTDQAEQLMSLIGFFQLKSPSHQGIPQTSITAPKRAQAKSKESRTSLSNINTIDAKFERF</sequence>
<dbReference type="GO" id="GO:0007165">
    <property type="term" value="P:signal transduction"/>
    <property type="evidence" value="ECO:0007669"/>
    <property type="project" value="UniProtKB-KW"/>
</dbReference>
<dbReference type="SUPFAM" id="SSF58104">
    <property type="entry name" value="Methyl-accepting chemotaxis protein (MCP) signaling domain"/>
    <property type="match status" value="1"/>
</dbReference>
<dbReference type="PANTHER" id="PTHR43531:SF11">
    <property type="entry name" value="METHYL-ACCEPTING CHEMOTAXIS PROTEIN 3"/>
    <property type="match status" value="1"/>
</dbReference>
<dbReference type="AlphaFoldDB" id="A0A941IH84"/>
<name>A0A941IH84_9BURK</name>
<gene>
    <name evidence="8" type="ORF">KDM90_12035</name>
</gene>
<dbReference type="InterPro" id="IPR003660">
    <property type="entry name" value="HAMP_dom"/>
</dbReference>
<evidence type="ECO:0000256" key="1">
    <source>
        <dbReference type="ARBA" id="ARBA00004370"/>
    </source>
</evidence>
<dbReference type="CDD" id="cd00130">
    <property type="entry name" value="PAS"/>
    <property type="match status" value="1"/>
</dbReference>
<dbReference type="PROSITE" id="PS50885">
    <property type="entry name" value="HAMP"/>
    <property type="match status" value="1"/>
</dbReference>
<dbReference type="GO" id="GO:0006935">
    <property type="term" value="P:chemotaxis"/>
    <property type="evidence" value="ECO:0007669"/>
    <property type="project" value="UniProtKB-KW"/>
</dbReference>
<dbReference type="InterPro" id="IPR000014">
    <property type="entry name" value="PAS"/>
</dbReference>
<dbReference type="FunFam" id="1.10.287.950:FF:000001">
    <property type="entry name" value="Methyl-accepting chemotaxis sensory transducer"/>
    <property type="match status" value="1"/>
</dbReference>
<dbReference type="InterPro" id="IPR004090">
    <property type="entry name" value="Chemotax_Me-accpt_rcpt"/>
</dbReference>
<dbReference type="Pfam" id="PF00015">
    <property type="entry name" value="MCPsignal"/>
    <property type="match status" value="1"/>
</dbReference>
<evidence type="ECO:0000313" key="9">
    <source>
        <dbReference type="Proteomes" id="UP000678545"/>
    </source>
</evidence>
<dbReference type="Proteomes" id="UP000678545">
    <property type="component" value="Unassembled WGS sequence"/>
</dbReference>
<evidence type="ECO:0000259" key="7">
    <source>
        <dbReference type="PROSITE" id="PS50885"/>
    </source>
</evidence>
<comment type="caution">
    <text evidence="8">The sequence shown here is derived from an EMBL/GenBank/DDBJ whole genome shotgun (WGS) entry which is preliminary data.</text>
</comment>
<dbReference type="InterPro" id="IPR051310">
    <property type="entry name" value="MCP_chemotaxis"/>
</dbReference>
<evidence type="ECO:0008006" key="10">
    <source>
        <dbReference type="Google" id="ProtNLM"/>
    </source>
</evidence>
<dbReference type="SMART" id="SM00283">
    <property type="entry name" value="MA"/>
    <property type="match status" value="1"/>
</dbReference>
<organism evidence="8 9">
    <name type="scientific">Undibacterium fentianense</name>
    <dbReference type="NCBI Taxonomy" id="2828728"/>
    <lineage>
        <taxon>Bacteria</taxon>
        <taxon>Pseudomonadati</taxon>
        <taxon>Pseudomonadota</taxon>
        <taxon>Betaproteobacteria</taxon>
        <taxon>Burkholderiales</taxon>
        <taxon>Oxalobacteraceae</taxon>
        <taxon>Undibacterium</taxon>
    </lineage>
</organism>
<protein>
    <recommendedName>
        <fullName evidence="10">Methyl-accepting chemotaxis protein</fullName>
    </recommendedName>
</protein>
<feature type="domain" description="HAMP" evidence="7">
    <location>
        <begin position="153"/>
        <end position="199"/>
    </location>
</feature>
<dbReference type="EMBL" id="JAGSPJ010000005">
    <property type="protein sequence ID" value="MBR7800730.1"/>
    <property type="molecule type" value="Genomic_DNA"/>
</dbReference>
<dbReference type="PANTHER" id="PTHR43531">
    <property type="entry name" value="PROTEIN ICFG"/>
    <property type="match status" value="1"/>
</dbReference>
<keyword evidence="4" id="KW-0807">Transducer</keyword>
<keyword evidence="2" id="KW-0145">Chemotaxis</keyword>
<dbReference type="Gene3D" id="3.30.450.20">
    <property type="entry name" value="PAS domain"/>
    <property type="match status" value="1"/>
</dbReference>
<evidence type="ECO:0000256" key="4">
    <source>
        <dbReference type="PROSITE-ProRule" id="PRU00284"/>
    </source>
</evidence>
<dbReference type="GO" id="GO:0004888">
    <property type="term" value="F:transmembrane signaling receptor activity"/>
    <property type="evidence" value="ECO:0007669"/>
    <property type="project" value="InterPro"/>
</dbReference>
<evidence type="ECO:0000256" key="3">
    <source>
        <dbReference type="ARBA" id="ARBA00029447"/>
    </source>
</evidence>
<reference evidence="8" key="1">
    <citation type="submission" date="2021-04" db="EMBL/GenBank/DDBJ databases">
        <title>novel species isolated from subtropical streams in China.</title>
        <authorList>
            <person name="Lu H."/>
        </authorList>
    </citation>
    <scope>NUCLEOTIDE SEQUENCE</scope>
    <source>
        <strain evidence="8">FT137W</strain>
    </source>
</reference>
<evidence type="ECO:0000256" key="5">
    <source>
        <dbReference type="SAM" id="MobiDB-lite"/>
    </source>
</evidence>
<feature type="domain" description="Methyl-accepting transducer" evidence="6">
    <location>
        <begin position="204"/>
        <end position="419"/>
    </location>
</feature>
<dbReference type="GO" id="GO:0005886">
    <property type="term" value="C:plasma membrane"/>
    <property type="evidence" value="ECO:0007669"/>
    <property type="project" value="TreeGrafter"/>
</dbReference>
<feature type="region of interest" description="Disordered" evidence="5">
    <location>
        <begin position="440"/>
        <end position="462"/>
    </location>
</feature>
<evidence type="ECO:0000259" key="6">
    <source>
        <dbReference type="PROSITE" id="PS50111"/>
    </source>
</evidence>
<dbReference type="Gene3D" id="1.10.287.950">
    <property type="entry name" value="Methyl-accepting chemotaxis protein"/>
    <property type="match status" value="1"/>
</dbReference>
<accession>A0A941IH84</accession>
<dbReference type="Pfam" id="PF18947">
    <property type="entry name" value="HAMP_2"/>
    <property type="match status" value="1"/>
</dbReference>
<comment type="subcellular location">
    <subcellularLocation>
        <location evidence="1">Membrane</location>
    </subcellularLocation>
</comment>
<evidence type="ECO:0000313" key="8">
    <source>
        <dbReference type="EMBL" id="MBR7800730.1"/>
    </source>
</evidence>
<keyword evidence="9" id="KW-1185">Reference proteome</keyword>
<dbReference type="InterPro" id="IPR004089">
    <property type="entry name" value="MCPsignal_dom"/>
</dbReference>